<proteinExistence type="predicted"/>
<sequence length="278" mass="32121">MEQSFNCSVLGYETYETLNSLSEFSVNFYKKDNEIFTKLRDKCYDIKKFKVDHLKDYICEVTNSHKNAVRLWRVNVVDEVGIKEKLKDENEMKPRLLFSNYFQGELYDKAEFAVTNIHVIAIISIAGPSQQDVLQVPLKSIEDILKSVLEDFTSRISETHTSRSDTYISQFDCYDIPLKDRDLPKIAAIIKRNVINNLRVDSLHSYAKTDFNILVCGGAPGIGKTQLGNELFHNIETNGESLFDNITSFKRFEYIYLDFGNSIKLDERDYSLDNDNII</sequence>
<name>A0A2Z6SJD1_9GLOM</name>
<comment type="caution">
    <text evidence="1">The sequence shown here is derived from an EMBL/GenBank/DDBJ whole genome shotgun (WGS) entry which is preliminary data.</text>
</comment>
<dbReference type="Proteomes" id="UP000247702">
    <property type="component" value="Unassembled WGS sequence"/>
</dbReference>
<organism evidence="1 2">
    <name type="scientific">Rhizophagus clarus</name>
    <dbReference type="NCBI Taxonomy" id="94130"/>
    <lineage>
        <taxon>Eukaryota</taxon>
        <taxon>Fungi</taxon>
        <taxon>Fungi incertae sedis</taxon>
        <taxon>Mucoromycota</taxon>
        <taxon>Glomeromycotina</taxon>
        <taxon>Glomeromycetes</taxon>
        <taxon>Glomerales</taxon>
        <taxon>Glomeraceae</taxon>
        <taxon>Rhizophagus</taxon>
    </lineage>
</organism>
<protein>
    <submittedName>
        <fullName evidence="1">Uncharacterized protein</fullName>
    </submittedName>
</protein>
<accession>A0A2Z6SJD1</accession>
<gene>
    <name evidence="1" type="ORF">RclHR1_06720003</name>
</gene>
<reference evidence="1 2" key="1">
    <citation type="submission" date="2017-11" db="EMBL/GenBank/DDBJ databases">
        <title>The genome of Rhizophagus clarus HR1 reveals common genetic basis of auxotrophy among arbuscular mycorrhizal fungi.</title>
        <authorList>
            <person name="Kobayashi Y."/>
        </authorList>
    </citation>
    <scope>NUCLEOTIDE SEQUENCE [LARGE SCALE GENOMIC DNA]</scope>
    <source>
        <strain evidence="1 2">HR1</strain>
    </source>
</reference>
<evidence type="ECO:0000313" key="1">
    <source>
        <dbReference type="EMBL" id="GBC06267.1"/>
    </source>
</evidence>
<keyword evidence="2" id="KW-1185">Reference proteome</keyword>
<dbReference type="EMBL" id="BEXD01004062">
    <property type="protein sequence ID" value="GBC06267.1"/>
    <property type="molecule type" value="Genomic_DNA"/>
</dbReference>
<evidence type="ECO:0000313" key="2">
    <source>
        <dbReference type="Proteomes" id="UP000247702"/>
    </source>
</evidence>
<dbReference type="AlphaFoldDB" id="A0A2Z6SJD1"/>